<keyword evidence="1" id="KW-0472">Membrane</keyword>
<dbReference type="InterPro" id="IPR000073">
    <property type="entry name" value="AB_hydrolase_1"/>
</dbReference>
<dbReference type="PANTHER" id="PTHR12277">
    <property type="entry name" value="ALPHA/BETA HYDROLASE DOMAIN-CONTAINING PROTEIN"/>
    <property type="match status" value="1"/>
</dbReference>
<organism evidence="3 4">
    <name type="scientific">Strigops habroptila</name>
    <name type="common">Kakapo</name>
    <dbReference type="NCBI Taxonomy" id="2489341"/>
    <lineage>
        <taxon>Eukaryota</taxon>
        <taxon>Metazoa</taxon>
        <taxon>Chordata</taxon>
        <taxon>Craniata</taxon>
        <taxon>Vertebrata</taxon>
        <taxon>Euteleostomi</taxon>
        <taxon>Archelosauria</taxon>
        <taxon>Archosauria</taxon>
        <taxon>Dinosauria</taxon>
        <taxon>Saurischia</taxon>
        <taxon>Theropoda</taxon>
        <taxon>Coelurosauria</taxon>
        <taxon>Aves</taxon>
        <taxon>Neognathae</taxon>
        <taxon>Neoaves</taxon>
        <taxon>Telluraves</taxon>
        <taxon>Australaves</taxon>
        <taxon>Psittaciformes</taxon>
        <taxon>Psittacidae</taxon>
        <taxon>Strigops</taxon>
    </lineage>
</organism>
<keyword evidence="4" id="KW-1185">Reference proteome</keyword>
<dbReference type="PANTHER" id="PTHR12277:SF69">
    <property type="entry name" value="PROTEIN ABHD12B"/>
    <property type="match status" value="1"/>
</dbReference>
<dbReference type="GO" id="GO:0052651">
    <property type="term" value="P:monoacylglycerol catabolic process"/>
    <property type="evidence" value="ECO:0007669"/>
    <property type="project" value="TreeGrafter"/>
</dbReference>
<accession>A0A672TW63</accession>
<reference evidence="3 4" key="1">
    <citation type="submission" date="2019-11" db="EMBL/GenBank/DDBJ databases">
        <title>Strigops habroptila (kakapo) genome, bStrHab1, primary haplotype, v2.</title>
        <authorList>
            <person name="Jarvis E.D."/>
            <person name="Howard J."/>
            <person name="Rhie A."/>
            <person name="Phillippy A."/>
            <person name="Korlach J."/>
            <person name="Digby A."/>
            <person name="Iorns D."/>
            <person name="Eason D."/>
            <person name="Robertson B."/>
            <person name="Raemaekers T."/>
            <person name="Howe K."/>
            <person name="Lewin H."/>
            <person name="Damas J."/>
            <person name="Hastie A."/>
            <person name="Tracey A."/>
            <person name="Chow W."/>
            <person name="Fedrigo O."/>
        </authorList>
    </citation>
    <scope>NUCLEOTIDE SEQUENCE [LARGE SCALE GENOMIC DNA]</scope>
</reference>
<evidence type="ECO:0000313" key="4">
    <source>
        <dbReference type="Proteomes" id="UP000472266"/>
    </source>
</evidence>
<dbReference type="GO" id="GO:0006660">
    <property type="term" value="P:phosphatidylserine catabolic process"/>
    <property type="evidence" value="ECO:0007669"/>
    <property type="project" value="TreeGrafter"/>
</dbReference>
<protein>
    <submittedName>
        <fullName evidence="3">Abhydrolase domain containing 12B</fullName>
    </submittedName>
</protein>
<dbReference type="Pfam" id="PF00561">
    <property type="entry name" value="Abhydrolase_1"/>
    <property type="match status" value="1"/>
</dbReference>
<keyword evidence="1" id="KW-0812">Transmembrane</keyword>
<reference evidence="3" key="3">
    <citation type="submission" date="2025-09" db="UniProtKB">
        <authorList>
            <consortium name="Ensembl"/>
        </authorList>
    </citation>
    <scope>IDENTIFICATION</scope>
</reference>
<dbReference type="InterPro" id="IPR029058">
    <property type="entry name" value="AB_hydrolase_fold"/>
</dbReference>
<name>A0A672TW63_STRHB</name>
<dbReference type="GO" id="GO:0004622">
    <property type="term" value="F:phosphatidylcholine lysophospholipase activity"/>
    <property type="evidence" value="ECO:0007669"/>
    <property type="project" value="TreeGrafter"/>
</dbReference>
<dbReference type="GO" id="GO:0047372">
    <property type="term" value="F:monoacylglycerol lipase activity"/>
    <property type="evidence" value="ECO:0007669"/>
    <property type="project" value="TreeGrafter"/>
</dbReference>
<proteinExistence type="predicted"/>
<evidence type="ECO:0000256" key="1">
    <source>
        <dbReference type="SAM" id="Phobius"/>
    </source>
</evidence>
<dbReference type="GeneTree" id="ENSGT00940000166415"/>
<dbReference type="Gene3D" id="3.40.50.1820">
    <property type="entry name" value="alpha/beta hydrolase"/>
    <property type="match status" value="1"/>
</dbReference>
<evidence type="ECO:0000313" key="3">
    <source>
        <dbReference type="Ensembl" id="ENSSHBP00005005758.1"/>
    </source>
</evidence>
<sequence>MSEVVTLPTLCWWHCRTSLCGLVSPTGCGLPEPLSQISSLSLENHRGCWCWAWGHLCDHVSAATAQRVATEYGALLIASLACSSWPRGWLHWCPRLRTVLLVLLLIYISVPILIRLFPVLVTKFVYLNLAFPFFVDFHRPELLLNNTINLYLVTEPGVTVGIWHTVPSSRGAEARGKDQHWYEEALGDDHPVIIYLHGNGGTRAARHRIQFLKTMSAAGFHILALDYRGYGDSSGHPTENGFTTDVLALYDWAKARSRNSIILFWGHSLGTGIATNAARKLQEERGVQVDAIILESPYTNIRDAAAHVPITKIYRQFPGFEYFILDSLALGDMFFRSDKNVQVLSCPLLILNAEDDAIVPPHLGRKLFETAHSAYKDKTKVKLITFPKKLGLGHDHISFNLELPALVKDFLNIK</sequence>
<reference evidence="3" key="2">
    <citation type="submission" date="2025-08" db="UniProtKB">
        <authorList>
            <consortium name="Ensembl"/>
        </authorList>
    </citation>
    <scope>IDENTIFICATION</scope>
</reference>
<dbReference type="SUPFAM" id="SSF53474">
    <property type="entry name" value="alpha/beta-Hydrolases"/>
    <property type="match status" value="1"/>
</dbReference>
<dbReference type="InParanoid" id="A0A672TW63"/>
<feature type="domain" description="AB hydrolase-1" evidence="2">
    <location>
        <begin position="191"/>
        <end position="306"/>
    </location>
</feature>
<dbReference type="Proteomes" id="UP000472266">
    <property type="component" value="Chromosome 5"/>
</dbReference>
<dbReference type="AlphaFoldDB" id="A0A672TW63"/>
<keyword evidence="1" id="KW-1133">Transmembrane helix</keyword>
<feature type="transmembrane region" description="Helical" evidence="1">
    <location>
        <begin position="99"/>
        <end position="121"/>
    </location>
</feature>
<evidence type="ECO:0000259" key="2">
    <source>
        <dbReference type="Pfam" id="PF00561"/>
    </source>
</evidence>
<dbReference type="Ensembl" id="ENSSHBT00005006965.1">
    <property type="protein sequence ID" value="ENSSHBP00005005758.1"/>
    <property type="gene ID" value="ENSSHBG00005005015.1"/>
</dbReference>
<dbReference type="GO" id="GO:0005789">
    <property type="term" value="C:endoplasmic reticulum membrane"/>
    <property type="evidence" value="ECO:0007669"/>
    <property type="project" value="TreeGrafter"/>
</dbReference>
<gene>
    <name evidence="3" type="primary">ABHD12B</name>
</gene>